<dbReference type="Pfam" id="PF20990">
    <property type="entry name" value="DUF2207_C"/>
    <property type="match status" value="1"/>
</dbReference>
<feature type="transmembrane region" description="Helical" evidence="1">
    <location>
        <begin position="270"/>
        <end position="290"/>
    </location>
</feature>
<gene>
    <name evidence="4" type="ORF">CJ191_08165</name>
</gene>
<protein>
    <recommendedName>
        <fullName evidence="6">DUF2207 domain-containing protein</fullName>
    </recommendedName>
</protein>
<evidence type="ECO:0008006" key="6">
    <source>
        <dbReference type="Google" id="ProtNLM"/>
    </source>
</evidence>
<dbReference type="Proteomes" id="UP000235701">
    <property type="component" value="Unassembled WGS sequence"/>
</dbReference>
<dbReference type="RefSeq" id="WP_102199480.1">
    <property type="nucleotide sequence ID" value="NZ_PNHQ01000024.1"/>
</dbReference>
<reference evidence="4 5" key="1">
    <citation type="submission" date="2017-09" db="EMBL/GenBank/DDBJ databases">
        <title>Bacterial strain isolated from the female urinary microbiota.</title>
        <authorList>
            <person name="Thomas-White K."/>
            <person name="Kumar N."/>
            <person name="Forster S."/>
            <person name="Putonti C."/>
            <person name="Lawley T."/>
            <person name="Wolfe A.J."/>
        </authorList>
    </citation>
    <scope>NUCLEOTIDE SEQUENCE [LARGE SCALE GENOMIC DNA]</scope>
    <source>
        <strain evidence="4 5">UMB0240</strain>
    </source>
</reference>
<keyword evidence="5" id="KW-1185">Reference proteome</keyword>
<sequence length="593" mass="66724">MFQNYQEKASKYWQYFIVIIASLIAVFILSGQVNDVQADVTVNDYSSTINVQADGVMQQEETIGFNIKGTVEEFNHRIALTDMSKLASLSVDMKSVSADAYFTFVQSDSKEVGTYTVSNKENQAVDIQIFNTVTDAPHVTRVATEITDAWTNYSEWSILKSSFLALPYDVDHVTMTVNFPQAVPEDQSDVIISGPGKTNMQWANDRKSFTLTVDDLKADETVTIQMYMPVSILMNNQKVGADSEGKSTIEAMQASQQAVISLQKRQKLQIWAVSASLFVLIFIYTIYLYVKKRQIVIAVPLKKGFVASKPNGYGPQTVARLMGKHYTDNQKIVLLVLALIEAKVLAAHFEVNKRGQLADIQVSIIGQEVHGPAEQLLLTAIKDKQSSVQDVVSLNELIFNQSTRKVAMLSRFGRKLVRKIDQSAKQPLTKDGVYSKMNQVYMVILTLYMVAWLFGTGFVIYWQLQLQEFNMWASLLLVASVALVALLQRNVLPMRSEKGVSLFKQWQGYLKGIFSQVSNPDAWTQHSKEWLDQQYLYAWVAGSNVKLAKALDHQTQIVRLPLLGSAQAIDHLQLSKLKWQPQAKEVLDDEIVE</sequence>
<name>A0A2N6UCA8_9LACT</name>
<feature type="domain" description="DUF2207" evidence="2">
    <location>
        <begin position="42"/>
        <end position="228"/>
    </location>
</feature>
<dbReference type="OrthoDB" id="2136520at2"/>
<proteinExistence type="predicted"/>
<organism evidence="4 5">
    <name type="scientific">Aerococcus viridans</name>
    <dbReference type="NCBI Taxonomy" id="1377"/>
    <lineage>
        <taxon>Bacteria</taxon>
        <taxon>Bacillati</taxon>
        <taxon>Bacillota</taxon>
        <taxon>Bacilli</taxon>
        <taxon>Lactobacillales</taxon>
        <taxon>Aerococcaceae</taxon>
        <taxon>Aerococcus</taxon>
    </lineage>
</organism>
<evidence type="ECO:0000259" key="2">
    <source>
        <dbReference type="Pfam" id="PF09972"/>
    </source>
</evidence>
<dbReference type="Pfam" id="PF09972">
    <property type="entry name" value="DUF2207"/>
    <property type="match status" value="1"/>
</dbReference>
<feature type="transmembrane region" description="Helical" evidence="1">
    <location>
        <begin position="12"/>
        <end position="31"/>
    </location>
</feature>
<feature type="transmembrane region" description="Helical" evidence="1">
    <location>
        <begin position="469"/>
        <end position="487"/>
    </location>
</feature>
<keyword evidence="1" id="KW-1133">Transmembrane helix</keyword>
<evidence type="ECO:0000313" key="5">
    <source>
        <dbReference type="Proteomes" id="UP000235701"/>
    </source>
</evidence>
<dbReference type="InterPro" id="IPR048389">
    <property type="entry name" value="YciQ-like_C"/>
</dbReference>
<evidence type="ECO:0000313" key="4">
    <source>
        <dbReference type="EMBL" id="PMC79185.1"/>
    </source>
</evidence>
<keyword evidence="1" id="KW-0812">Transmembrane</keyword>
<dbReference type="InterPro" id="IPR018702">
    <property type="entry name" value="DUF2207"/>
</dbReference>
<evidence type="ECO:0000256" key="1">
    <source>
        <dbReference type="SAM" id="Phobius"/>
    </source>
</evidence>
<feature type="transmembrane region" description="Helical" evidence="1">
    <location>
        <begin position="440"/>
        <end position="463"/>
    </location>
</feature>
<keyword evidence="1" id="KW-0472">Membrane</keyword>
<dbReference type="EMBL" id="PNHQ01000024">
    <property type="protein sequence ID" value="PMC79185.1"/>
    <property type="molecule type" value="Genomic_DNA"/>
</dbReference>
<comment type="caution">
    <text evidence="4">The sequence shown here is derived from an EMBL/GenBank/DDBJ whole genome shotgun (WGS) entry which is preliminary data.</text>
</comment>
<dbReference type="AlphaFoldDB" id="A0A2N6UCA8"/>
<evidence type="ECO:0000259" key="3">
    <source>
        <dbReference type="Pfam" id="PF20990"/>
    </source>
</evidence>
<feature type="domain" description="Predicted membrane protein YciQ-like C-terminal" evidence="3">
    <location>
        <begin position="310"/>
        <end position="550"/>
    </location>
</feature>
<accession>A0A2N6UCA8</accession>